<dbReference type="Proteomes" id="UP000189777">
    <property type="component" value="Unassembled WGS sequence"/>
</dbReference>
<evidence type="ECO:0000259" key="2">
    <source>
        <dbReference type="Pfam" id="PF11268"/>
    </source>
</evidence>
<sequence>MAELELVRLHEDGERLVLRGPDGTESTLPITEALRAAVRRDRPRTEALRAQAATTLRPRDLQARLRAGASVEELAEESGLPVEHVQRYEWPVAAERDHVIGQVRAHRLPGDDETTTLGEVADTRLAARGVTTAEAHWSARRDGTAPWVVEVRFSAGDRDRSARWTFDPKGRVVTPLDDEARWLGQPDDPVSPDVLGVPSMSGRAGTPRRHPEDDTTALLLDDLAGRRGQRPGDRRRPSPARDADGGAAVPTPIPVGHVSAPPVMTGATNGAAPDADLGGKDPDAAQADPAGASVVDLGSRRAGQRAAVPDRSTHPSASRRPMPGVQPDESDGQAGDADHASAQGRADVVEDAPAPSGPPAQGAPGPQPAAPAPRTDKASGARRSGRKGRAQVPSWDEIVFGGGRPSS</sequence>
<feature type="region of interest" description="Disordered" evidence="1">
    <location>
        <begin position="180"/>
        <end position="407"/>
    </location>
</feature>
<proteinExistence type="predicted"/>
<dbReference type="RefSeq" id="WP_079575424.1">
    <property type="nucleotide sequence ID" value="NZ_FUZQ01000005.1"/>
</dbReference>
<dbReference type="InterPro" id="IPR021421">
    <property type="entry name" value="DUF3071"/>
</dbReference>
<feature type="compositionally biased region" description="Basic and acidic residues" evidence="1">
    <location>
        <begin position="230"/>
        <end position="244"/>
    </location>
</feature>
<dbReference type="OrthoDB" id="5180791at2"/>
<dbReference type="AlphaFoldDB" id="A0A1T5LAB8"/>
<evidence type="ECO:0000313" key="4">
    <source>
        <dbReference type="Proteomes" id="UP000189777"/>
    </source>
</evidence>
<reference evidence="3 4" key="1">
    <citation type="submission" date="2017-02" db="EMBL/GenBank/DDBJ databases">
        <authorList>
            <person name="Peterson S.W."/>
        </authorList>
    </citation>
    <scope>NUCLEOTIDE SEQUENCE [LARGE SCALE GENOMIC DNA]</scope>
    <source>
        <strain evidence="3 4">DSM 21481</strain>
    </source>
</reference>
<evidence type="ECO:0000313" key="3">
    <source>
        <dbReference type="EMBL" id="SKC72635.1"/>
    </source>
</evidence>
<name>A0A1T5LAB8_9MICO</name>
<accession>A0A1T5LAB8</accession>
<protein>
    <recommendedName>
        <fullName evidence="2">DUF3071 domain-containing protein</fullName>
    </recommendedName>
</protein>
<feature type="domain" description="DUF3071" evidence="2">
    <location>
        <begin position="1"/>
        <end position="166"/>
    </location>
</feature>
<dbReference type="STRING" id="526729.SAMN04324258_3194"/>
<gene>
    <name evidence="3" type="ORF">SAMN04324258_3194</name>
</gene>
<dbReference type="NCBIfam" id="NF040712">
    <property type="entry name" value="SepH"/>
    <property type="match status" value="1"/>
</dbReference>
<evidence type="ECO:0000256" key="1">
    <source>
        <dbReference type="SAM" id="MobiDB-lite"/>
    </source>
</evidence>
<dbReference type="EMBL" id="FUZQ01000005">
    <property type="protein sequence ID" value="SKC72635.1"/>
    <property type="molecule type" value="Genomic_DNA"/>
</dbReference>
<keyword evidence="4" id="KW-1185">Reference proteome</keyword>
<dbReference type="InterPro" id="IPR047682">
    <property type="entry name" value="SepH-like"/>
</dbReference>
<organism evidence="3 4">
    <name type="scientific">Krasilnikoviella flava</name>
    <dbReference type="NCBI Taxonomy" id="526729"/>
    <lineage>
        <taxon>Bacteria</taxon>
        <taxon>Bacillati</taxon>
        <taxon>Actinomycetota</taxon>
        <taxon>Actinomycetes</taxon>
        <taxon>Micrococcales</taxon>
        <taxon>Promicromonosporaceae</taxon>
        <taxon>Krasilnikoviella</taxon>
    </lineage>
</organism>
<dbReference type="Pfam" id="PF11268">
    <property type="entry name" value="DUF3071"/>
    <property type="match status" value="1"/>
</dbReference>